<proteinExistence type="predicted"/>
<evidence type="ECO:0000313" key="1">
    <source>
        <dbReference type="EMBL" id="VAW12247.1"/>
    </source>
</evidence>
<dbReference type="Gene3D" id="3.80.10.10">
    <property type="entry name" value="Ribonuclease Inhibitor"/>
    <property type="match status" value="1"/>
</dbReference>
<protein>
    <submittedName>
        <fullName evidence="1">Uncharacterized protein</fullName>
    </submittedName>
</protein>
<dbReference type="AlphaFoldDB" id="A0A3B0TG16"/>
<gene>
    <name evidence="1" type="ORF">MNBD_BACTEROID03-2563</name>
</gene>
<sequence>MHQQTSFSNTDFEILLPIKDQVAILDLGGTQITDAIFEKLAMLPHLTILKLDNTDISGKNIELLSGQDHLKSINLTSTDFEKIHLQKLSGFKKLKKVYIYKTNLGSDGPKTLNNGQITINYGDYDLPKIASDSIIY</sequence>
<dbReference type="InterPro" id="IPR032675">
    <property type="entry name" value="LRR_dom_sf"/>
</dbReference>
<dbReference type="SUPFAM" id="SSF52047">
    <property type="entry name" value="RNI-like"/>
    <property type="match status" value="1"/>
</dbReference>
<dbReference type="EMBL" id="UOEL01000084">
    <property type="protein sequence ID" value="VAW12247.1"/>
    <property type="molecule type" value="Genomic_DNA"/>
</dbReference>
<name>A0A3B0TG16_9ZZZZ</name>
<accession>A0A3B0TG16</accession>
<organism evidence="1">
    <name type="scientific">hydrothermal vent metagenome</name>
    <dbReference type="NCBI Taxonomy" id="652676"/>
    <lineage>
        <taxon>unclassified sequences</taxon>
        <taxon>metagenomes</taxon>
        <taxon>ecological metagenomes</taxon>
    </lineage>
</organism>
<reference evidence="1" key="1">
    <citation type="submission" date="2018-06" db="EMBL/GenBank/DDBJ databases">
        <authorList>
            <person name="Zhirakovskaya E."/>
        </authorList>
    </citation>
    <scope>NUCLEOTIDE SEQUENCE</scope>
</reference>